<dbReference type="GO" id="GO:0005886">
    <property type="term" value="C:plasma membrane"/>
    <property type="evidence" value="ECO:0007669"/>
    <property type="project" value="UniProtKB-SubCell"/>
</dbReference>
<dbReference type="STRING" id="1257118.L8H8P6"/>
<dbReference type="EMBL" id="KB007908">
    <property type="protein sequence ID" value="ELR20846.1"/>
    <property type="molecule type" value="Genomic_DNA"/>
</dbReference>
<comment type="similarity">
    <text evidence="2">Belongs to the small GTPase superfamily. Ras family.</text>
</comment>
<dbReference type="OrthoDB" id="5976022at2759"/>
<dbReference type="SMART" id="SM00173">
    <property type="entry name" value="RAS"/>
    <property type="match status" value="1"/>
</dbReference>
<dbReference type="SUPFAM" id="SSF52540">
    <property type="entry name" value="P-loop containing nucleoside triphosphate hydrolases"/>
    <property type="match status" value="1"/>
</dbReference>
<dbReference type="SMART" id="SM00174">
    <property type="entry name" value="RHO"/>
    <property type="match status" value="1"/>
</dbReference>
<accession>L8H8P6</accession>
<keyword evidence="8" id="KW-0342">GTP-binding</keyword>
<evidence type="ECO:0000256" key="9">
    <source>
        <dbReference type="ARBA" id="ARBA00023136"/>
    </source>
</evidence>
<dbReference type="Pfam" id="PF00071">
    <property type="entry name" value="Ras"/>
    <property type="match status" value="1"/>
</dbReference>
<dbReference type="OMA" id="QCVIDDI"/>
<evidence type="ECO:0000256" key="1">
    <source>
        <dbReference type="ARBA" id="ARBA00004342"/>
    </source>
</evidence>
<comment type="catalytic activity">
    <reaction evidence="13">
        <text>GTP + H2O = GDP + phosphate + H(+)</text>
        <dbReference type="Rhea" id="RHEA:19669"/>
        <dbReference type="ChEBI" id="CHEBI:15377"/>
        <dbReference type="ChEBI" id="CHEBI:15378"/>
        <dbReference type="ChEBI" id="CHEBI:37565"/>
        <dbReference type="ChEBI" id="CHEBI:43474"/>
        <dbReference type="ChEBI" id="CHEBI:58189"/>
        <dbReference type="EC" id="3.6.5.2"/>
    </reaction>
</comment>
<evidence type="ECO:0000256" key="3">
    <source>
        <dbReference type="ARBA" id="ARBA00011984"/>
    </source>
</evidence>
<dbReference type="GeneID" id="14921716"/>
<sequence>MTEYKLVVVGGGGVGKSALTIQLINHHFMDEYDPTIEDSYRKQVEIDQETCLLDILDTAGQEEFSAMRDQYMRTGQGFLCVYSITSRSSFEEISSFREQILRVKEEDNVPMVLVGNKCDLEDSRVVATSEGADLAKSFGCKFLESSAKSRINVEESFFELVREIRKSIGGDSDSGKGKGKGNKGGKGKGMKGKLKFSSNQCSLF</sequence>
<dbReference type="Proteomes" id="UP000011083">
    <property type="component" value="Unassembled WGS sequence"/>
</dbReference>
<dbReference type="GO" id="GO:0005525">
    <property type="term" value="F:GTP binding"/>
    <property type="evidence" value="ECO:0007669"/>
    <property type="project" value="UniProtKB-KW"/>
</dbReference>
<evidence type="ECO:0000256" key="14">
    <source>
        <dbReference type="SAM" id="MobiDB-lite"/>
    </source>
</evidence>
<dbReference type="SMART" id="SM00176">
    <property type="entry name" value="RAN"/>
    <property type="match status" value="1"/>
</dbReference>
<keyword evidence="4" id="KW-1003">Cell membrane</keyword>
<evidence type="ECO:0000256" key="2">
    <source>
        <dbReference type="ARBA" id="ARBA00008344"/>
    </source>
</evidence>
<dbReference type="InterPro" id="IPR001806">
    <property type="entry name" value="Small_GTPase"/>
</dbReference>
<reference evidence="15 16" key="1">
    <citation type="journal article" date="2013" name="Genome Biol.">
        <title>Genome of Acanthamoeba castellanii highlights extensive lateral gene transfer and early evolution of tyrosine kinase signaling.</title>
        <authorList>
            <person name="Clarke M."/>
            <person name="Lohan A.J."/>
            <person name="Liu B."/>
            <person name="Lagkouvardos I."/>
            <person name="Roy S."/>
            <person name="Zafar N."/>
            <person name="Bertelli C."/>
            <person name="Schilde C."/>
            <person name="Kianianmomeni A."/>
            <person name="Burglin T.R."/>
            <person name="Frech C."/>
            <person name="Turcotte B."/>
            <person name="Kopec K.O."/>
            <person name="Synnott J.M."/>
            <person name="Choo C."/>
            <person name="Paponov I."/>
            <person name="Finkler A."/>
            <person name="Soon Heng Tan C."/>
            <person name="Hutchins A.P."/>
            <person name="Weinmeier T."/>
            <person name="Rattei T."/>
            <person name="Chu J.S."/>
            <person name="Gimenez G."/>
            <person name="Irimia M."/>
            <person name="Rigden D.J."/>
            <person name="Fitzpatrick D.A."/>
            <person name="Lorenzo-Morales J."/>
            <person name="Bateman A."/>
            <person name="Chiu C.H."/>
            <person name="Tang P."/>
            <person name="Hegemann P."/>
            <person name="Fromm H."/>
            <person name="Raoult D."/>
            <person name="Greub G."/>
            <person name="Miranda-Saavedra D."/>
            <person name="Chen N."/>
            <person name="Nash P."/>
            <person name="Ginger M.L."/>
            <person name="Horn M."/>
            <person name="Schaap P."/>
            <person name="Caler L."/>
            <person name="Loftus B."/>
        </authorList>
    </citation>
    <scope>NUCLEOTIDE SEQUENCE [LARGE SCALE GENOMIC DNA]</scope>
    <source>
        <strain evidence="15 16">Neff</strain>
    </source>
</reference>
<evidence type="ECO:0000256" key="11">
    <source>
        <dbReference type="ARBA" id="ARBA00023289"/>
    </source>
</evidence>
<dbReference type="Gene3D" id="3.40.50.300">
    <property type="entry name" value="P-loop containing nucleotide triphosphate hydrolases"/>
    <property type="match status" value="1"/>
</dbReference>
<dbReference type="KEGG" id="acan:ACA1_277750"/>
<proteinExistence type="inferred from homology"/>
<dbReference type="InterPro" id="IPR005225">
    <property type="entry name" value="Small_GTP-bd"/>
</dbReference>
<dbReference type="GO" id="GO:0003925">
    <property type="term" value="F:G protein activity"/>
    <property type="evidence" value="ECO:0007669"/>
    <property type="project" value="UniProtKB-EC"/>
</dbReference>
<dbReference type="RefSeq" id="XP_004344589.1">
    <property type="nucleotide sequence ID" value="XM_004344539.1"/>
</dbReference>
<dbReference type="GO" id="GO:0007165">
    <property type="term" value="P:signal transduction"/>
    <property type="evidence" value="ECO:0007669"/>
    <property type="project" value="InterPro"/>
</dbReference>
<dbReference type="NCBIfam" id="TIGR00231">
    <property type="entry name" value="small_GTP"/>
    <property type="match status" value="1"/>
</dbReference>
<name>L8H8P6_ACACF</name>
<dbReference type="InterPro" id="IPR020849">
    <property type="entry name" value="Small_GTPase_Ras-type"/>
</dbReference>
<feature type="compositionally biased region" description="Basic residues" evidence="14">
    <location>
        <begin position="177"/>
        <end position="194"/>
    </location>
</feature>
<evidence type="ECO:0000256" key="5">
    <source>
        <dbReference type="ARBA" id="ARBA00022481"/>
    </source>
</evidence>
<protein>
    <recommendedName>
        <fullName evidence="3">small monomeric GTPase</fullName>
        <ecNumber evidence="3">3.6.5.2</ecNumber>
    </recommendedName>
</protein>
<evidence type="ECO:0000256" key="4">
    <source>
        <dbReference type="ARBA" id="ARBA00022475"/>
    </source>
</evidence>
<evidence type="ECO:0000313" key="16">
    <source>
        <dbReference type="Proteomes" id="UP000011083"/>
    </source>
</evidence>
<evidence type="ECO:0000256" key="10">
    <source>
        <dbReference type="ARBA" id="ARBA00023288"/>
    </source>
</evidence>
<evidence type="ECO:0000256" key="7">
    <source>
        <dbReference type="ARBA" id="ARBA00022801"/>
    </source>
</evidence>
<evidence type="ECO:0000256" key="6">
    <source>
        <dbReference type="ARBA" id="ARBA00022741"/>
    </source>
</evidence>
<keyword evidence="9" id="KW-0472">Membrane</keyword>
<evidence type="ECO:0000313" key="15">
    <source>
        <dbReference type="EMBL" id="ELR20846.1"/>
    </source>
</evidence>
<keyword evidence="11" id="KW-0636">Prenylation</keyword>
<dbReference type="SMART" id="SM00175">
    <property type="entry name" value="RAB"/>
    <property type="match status" value="1"/>
</dbReference>
<dbReference type="PROSITE" id="PS51421">
    <property type="entry name" value="RAS"/>
    <property type="match status" value="1"/>
</dbReference>
<keyword evidence="16" id="KW-1185">Reference proteome</keyword>
<organism evidence="15 16">
    <name type="scientific">Acanthamoeba castellanii (strain ATCC 30010 / Neff)</name>
    <dbReference type="NCBI Taxonomy" id="1257118"/>
    <lineage>
        <taxon>Eukaryota</taxon>
        <taxon>Amoebozoa</taxon>
        <taxon>Discosea</taxon>
        <taxon>Longamoebia</taxon>
        <taxon>Centramoebida</taxon>
        <taxon>Acanthamoebidae</taxon>
        <taxon>Acanthamoeba</taxon>
    </lineage>
</organism>
<dbReference type="InterPro" id="IPR027417">
    <property type="entry name" value="P-loop_NTPase"/>
</dbReference>
<comment type="function">
    <text evidence="12">Ras proteins bind GDP/GTP and possess intrinsic GTPase activity.</text>
</comment>
<evidence type="ECO:0000256" key="13">
    <source>
        <dbReference type="ARBA" id="ARBA00048098"/>
    </source>
</evidence>
<dbReference type="FunFam" id="3.40.50.300:FF:000080">
    <property type="entry name" value="Ras-like GTPase Ras1"/>
    <property type="match status" value="1"/>
</dbReference>
<dbReference type="AlphaFoldDB" id="L8H8P6"/>
<gene>
    <name evidence="15" type="ORF">ACA1_277750</name>
</gene>
<dbReference type="PRINTS" id="PR00449">
    <property type="entry name" value="RASTRNSFRMNG"/>
</dbReference>
<dbReference type="VEuPathDB" id="AmoebaDB:ACA1_277750"/>
<keyword evidence="5" id="KW-0488">Methylation</keyword>
<keyword evidence="7" id="KW-0378">Hydrolase</keyword>
<keyword evidence="6" id="KW-0547">Nucleotide-binding</keyword>
<evidence type="ECO:0000256" key="12">
    <source>
        <dbReference type="ARBA" id="ARBA00037188"/>
    </source>
</evidence>
<keyword evidence="10" id="KW-0449">Lipoprotein</keyword>
<comment type="subcellular location">
    <subcellularLocation>
        <location evidence="1">Cell membrane</location>
        <topology evidence="1">Lipid-anchor</topology>
        <orientation evidence="1">Cytoplasmic side</orientation>
    </subcellularLocation>
</comment>
<dbReference type="PROSITE" id="PS51419">
    <property type="entry name" value="RAB"/>
    <property type="match status" value="1"/>
</dbReference>
<feature type="region of interest" description="Disordered" evidence="14">
    <location>
        <begin position="171"/>
        <end position="204"/>
    </location>
</feature>
<dbReference type="EC" id="3.6.5.2" evidence="3"/>
<evidence type="ECO:0000256" key="8">
    <source>
        <dbReference type="ARBA" id="ARBA00023134"/>
    </source>
</evidence>
<dbReference type="PROSITE" id="PS51420">
    <property type="entry name" value="RHO"/>
    <property type="match status" value="1"/>
</dbReference>
<dbReference type="PANTHER" id="PTHR24070">
    <property type="entry name" value="RAS, DI-RAS, AND RHEB FAMILY MEMBERS OF SMALL GTPASE SUPERFAMILY"/>
    <property type="match status" value="1"/>
</dbReference>